<evidence type="ECO:0000313" key="8">
    <source>
        <dbReference type="EMBL" id="RIX82851.1"/>
    </source>
</evidence>
<sequence length="550" mass="60332">MNLNLGTAAFFTALVEFVLAAGMLALWARGRRRYLLVWSVGFLAFGIGSLLIILRDRIPDFFSILVGNLFTTLSSVLFYAGICLFFDRRRSWLPWMAGVLFLEVALLAYFSYVTYDTSARVYVYSVAQSVIALMTLQTMSTMDFGRGRNIHTEVVAVALLALLASLVHGARLAGTPFFPVPQDFLASGSFHTLFTFGLKLTHTGYALAFGNMHASALHADLRAALADIKATAHQKVELLGYIGHDLRAPLATISGYASLLLADAHENQRRHLLTIQRSVKYQLHLIDELLEYAKAELQPLTVRPVTTDLLRLLDDISEYAVALCLQQNNRFRYRPSDRMPRQISLDGKRMQQVLLNLLSNAAKFTHDGVVTLSVTARREGRVCVLSFAVSDTGIGVETSQDVDIFGAFQQVHAASGSTGLGLFIAQRIVSAMGGTLGVTSTPGQGATFSFALSVPIDASDADWPVVAQRETAPAEPSPTPAMSRDFMPGDRALSELASLALQGRITDIEHWIERHADETAYAPFMALLLDLLERLDFRGIHALANRPGVH</sequence>
<keyword evidence="5" id="KW-0418">Kinase</keyword>
<gene>
    <name evidence="8" type="ORF">D3H34_08390</name>
</gene>
<dbReference type="RefSeq" id="WP_119552987.1">
    <property type="nucleotide sequence ID" value="NZ_QXMN01000006.1"/>
</dbReference>
<dbReference type="GO" id="GO:0000155">
    <property type="term" value="F:phosphorelay sensor kinase activity"/>
    <property type="evidence" value="ECO:0007669"/>
    <property type="project" value="InterPro"/>
</dbReference>
<dbReference type="SMART" id="SM00388">
    <property type="entry name" value="HisKA"/>
    <property type="match status" value="1"/>
</dbReference>
<dbReference type="PRINTS" id="PR00344">
    <property type="entry name" value="BCTRLSENSOR"/>
</dbReference>
<keyword evidence="9" id="KW-1185">Reference proteome</keyword>
<evidence type="ECO:0000259" key="7">
    <source>
        <dbReference type="PROSITE" id="PS50109"/>
    </source>
</evidence>
<dbReference type="SMART" id="SM00387">
    <property type="entry name" value="HATPase_c"/>
    <property type="match status" value="1"/>
</dbReference>
<dbReference type="PANTHER" id="PTHR43047:SF64">
    <property type="entry name" value="HISTIDINE KINASE CONTAINING CHEY-HOMOLOGOUS RECEIVER DOMAIN AND PAS DOMAIN-RELATED"/>
    <property type="match status" value="1"/>
</dbReference>
<organism evidence="8 9">
    <name type="scientific">Acidovorax cavernicola</name>
    <dbReference type="NCBI Taxonomy" id="1675792"/>
    <lineage>
        <taxon>Bacteria</taxon>
        <taxon>Pseudomonadati</taxon>
        <taxon>Pseudomonadota</taxon>
        <taxon>Betaproteobacteria</taxon>
        <taxon>Burkholderiales</taxon>
        <taxon>Comamonadaceae</taxon>
        <taxon>Acidovorax</taxon>
    </lineage>
</organism>
<feature type="transmembrane region" description="Helical" evidence="6">
    <location>
        <begin position="154"/>
        <end position="174"/>
    </location>
</feature>
<feature type="transmembrane region" description="Helical" evidence="6">
    <location>
        <begin position="35"/>
        <end position="55"/>
    </location>
</feature>
<keyword evidence="3" id="KW-0597">Phosphoprotein</keyword>
<keyword evidence="6" id="KW-0812">Transmembrane</keyword>
<evidence type="ECO:0000256" key="1">
    <source>
        <dbReference type="ARBA" id="ARBA00000085"/>
    </source>
</evidence>
<dbReference type="PROSITE" id="PS50109">
    <property type="entry name" value="HIS_KIN"/>
    <property type="match status" value="1"/>
</dbReference>
<dbReference type="OrthoDB" id="8577169at2"/>
<dbReference type="EC" id="2.7.13.3" evidence="2"/>
<dbReference type="Pfam" id="PF02518">
    <property type="entry name" value="HATPase_c"/>
    <property type="match status" value="1"/>
</dbReference>
<dbReference type="InterPro" id="IPR036890">
    <property type="entry name" value="HATPase_C_sf"/>
</dbReference>
<feature type="transmembrane region" description="Helical" evidence="6">
    <location>
        <begin position="61"/>
        <end position="86"/>
    </location>
</feature>
<dbReference type="Proteomes" id="UP000265619">
    <property type="component" value="Unassembled WGS sequence"/>
</dbReference>
<comment type="caution">
    <text evidence="8">The sequence shown here is derived from an EMBL/GenBank/DDBJ whole genome shotgun (WGS) entry which is preliminary data.</text>
</comment>
<comment type="catalytic activity">
    <reaction evidence="1">
        <text>ATP + protein L-histidine = ADP + protein N-phospho-L-histidine.</text>
        <dbReference type="EC" id="2.7.13.3"/>
    </reaction>
</comment>
<feature type="transmembrane region" description="Helical" evidence="6">
    <location>
        <begin position="93"/>
        <end position="115"/>
    </location>
</feature>
<dbReference type="EMBL" id="QXMN01000006">
    <property type="protein sequence ID" value="RIX82851.1"/>
    <property type="molecule type" value="Genomic_DNA"/>
</dbReference>
<dbReference type="InterPro" id="IPR003594">
    <property type="entry name" value="HATPase_dom"/>
</dbReference>
<evidence type="ECO:0000256" key="3">
    <source>
        <dbReference type="ARBA" id="ARBA00022553"/>
    </source>
</evidence>
<dbReference type="CDD" id="cd16922">
    <property type="entry name" value="HATPase_EvgS-ArcB-TorS-like"/>
    <property type="match status" value="1"/>
</dbReference>
<evidence type="ECO:0000256" key="6">
    <source>
        <dbReference type="SAM" id="Phobius"/>
    </source>
</evidence>
<protein>
    <recommendedName>
        <fullName evidence="2">histidine kinase</fullName>
        <ecNumber evidence="2">2.7.13.3</ecNumber>
    </recommendedName>
</protein>
<dbReference type="Gene3D" id="3.30.565.10">
    <property type="entry name" value="Histidine kinase-like ATPase, C-terminal domain"/>
    <property type="match status" value="1"/>
</dbReference>
<keyword evidence="6" id="KW-0472">Membrane</keyword>
<dbReference type="CDD" id="cd00082">
    <property type="entry name" value="HisKA"/>
    <property type="match status" value="1"/>
</dbReference>
<evidence type="ECO:0000313" key="9">
    <source>
        <dbReference type="Proteomes" id="UP000265619"/>
    </source>
</evidence>
<dbReference type="InterPro" id="IPR004358">
    <property type="entry name" value="Sig_transdc_His_kin-like_C"/>
</dbReference>
<dbReference type="Gene3D" id="1.10.287.130">
    <property type="match status" value="1"/>
</dbReference>
<evidence type="ECO:0000256" key="5">
    <source>
        <dbReference type="ARBA" id="ARBA00022777"/>
    </source>
</evidence>
<feature type="transmembrane region" description="Helical" evidence="6">
    <location>
        <begin position="6"/>
        <end position="28"/>
    </location>
</feature>
<feature type="transmembrane region" description="Helical" evidence="6">
    <location>
        <begin position="121"/>
        <end position="142"/>
    </location>
</feature>
<proteinExistence type="predicted"/>
<evidence type="ECO:0000256" key="4">
    <source>
        <dbReference type="ARBA" id="ARBA00022679"/>
    </source>
</evidence>
<dbReference type="PANTHER" id="PTHR43047">
    <property type="entry name" value="TWO-COMPONENT HISTIDINE PROTEIN KINASE"/>
    <property type="match status" value="1"/>
</dbReference>
<feature type="domain" description="Histidine kinase" evidence="7">
    <location>
        <begin position="241"/>
        <end position="456"/>
    </location>
</feature>
<accession>A0A9X8D725</accession>
<dbReference type="Pfam" id="PF00512">
    <property type="entry name" value="HisKA"/>
    <property type="match status" value="1"/>
</dbReference>
<dbReference type="SUPFAM" id="SSF55874">
    <property type="entry name" value="ATPase domain of HSP90 chaperone/DNA topoisomerase II/histidine kinase"/>
    <property type="match status" value="1"/>
</dbReference>
<keyword evidence="4" id="KW-0808">Transferase</keyword>
<evidence type="ECO:0000256" key="2">
    <source>
        <dbReference type="ARBA" id="ARBA00012438"/>
    </source>
</evidence>
<name>A0A9X8D725_9BURK</name>
<dbReference type="InterPro" id="IPR005467">
    <property type="entry name" value="His_kinase_dom"/>
</dbReference>
<dbReference type="InterPro" id="IPR003661">
    <property type="entry name" value="HisK_dim/P_dom"/>
</dbReference>
<keyword evidence="6" id="KW-1133">Transmembrane helix</keyword>
<reference evidence="8 9" key="1">
    <citation type="submission" date="2018-09" db="EMBL/GenBank/DDBJ databases">
        <title>Acidovorax cavernicola nov. sp. isolated from Gruta de las Maravillas (Aracena, Spain).</title>
        <authorList>
            <person name="Jurado V."/>
            <person name="Gutierrez-Patricio S."/>
            <person name="Gonzalez-Pimentel J.L."/>
            <person name="Miller A.Z."/>
            <person name="Laiz L."/>
            <person name="Saiz-Jimenez C."/>
        </authorList>
    </citation>
    <scope>NUCLEOTIDE SEQUENCE [LARGE SCALE GENOMIC DNA]</scope>
    <source>
        <strain evidence="8 9">1011MAR4D40.2</strain>
    </source>
</reference>
<dbReference type="SUPFAM" id="SSF47384">
    <property type="entry name" value="Homodimeric domain of signal transducing histidine kinase"/>
    <property type="match status" value="1"/>
</dbReference>
<dbReference type="AlphaFoldDB" id="A0A9X8D725"/>
<dbReference type="InterPro" id="IPR036097">
    <property type="entry name" value="HisK_dim/P_sf"/>
</dbReference>